<dbReference type="Gene3D" id="2.30.30.240">
    <property type="entry name" value="PRC-barrel domain"/>
    <property type="match status" value="1"/>
</dbReference>
<evidence type="ECO:0000313" key="3">
    <source>
        <dbReference type="Proteomes" id="UP000077275"/>
    </source>
</evidence>
<dbReference type="Pfam" id="PF05239">
    <property type="entry name" value="PRC"/>
    <property type="match status" value="1"/>
</dbReference>
<dbReference type="EMBL" id="LWMW01000098">
    <property type="protein sequence ID" value="KZX16185.1"/>
    <property type="molecule type" value="Genomic_DNA"/>
</dbReference>
<evidence type="ECO:0000259" key="1">
    <source>
        <dbReference type="Pfam" id="PF05239"/>
    </source>
</evidence>
<name>A0A166E1W2_9EURY</name>
<reference evidence="2 3" key="1">
    <citation type="submission" date="2016-04" db="EMBL/GenBank/DDBJ databases">
        <title>Genome sequence of Methanobrevibacter cuticularis DSM 11139.</title>
        <authorList>
            <person name="Poehlein A."/>
            <person name="Seedorf H."/>
            <person name="Daniel R."/>
        </authorList>
    </citation>
    <scope>NUCLEOTIDE SEQUENCE [LARGE SCALE GENOMIC DNA]</scope>
    <source>
        <strain evidence="2 3">DSM 11139</strain>
    </source>
</reference>
<accession>A0A166E1W2</accession>
<comment type="caution">
    <text evidence="2">The sequence shown here is derived from an EMBL/GenBank/DDBJ whole genome shotgun (WGS) entry which is preliminary data.</text>
</comment>
<sequence>MNLKDILGMDVVDKHENSVGSVHSIDIDESAGCALSITTTSGGALLADTNSYGFDQIDNISNNVKLNIVID</sequence>
<dbReference type="InterPro" id="IPR027275">
    <property type="entry name" value="PRC-brl_dom"/>
</dbReference>
<protein>
    <recommendedName>
        <fullName evidence="1">PRC-barrel domain-containing protein</fullName>
    </recommendedName>
</protein>
<feature type="domain" description="PRC-barrel" evidence="1">
    <location>
        <begin position="3"/>
        <end position="66"/>
    </location>
</feature>
<dbReference type="Proteomes" id="UP000077275">
    <property type="component" value="Unassembled WGS sequence"/>
</dbReference>
<evidence type="ECO:0000313" key="2">
    <source>
        <dbReference type="EMBL" id="KZX16185.1"/>
    </source>
</evidence>
<organism evidence="2 3">
    <name type="scientific">Methanobrevibacter cuticularis</name>
    <dbReference type="NCBI Taxonomy" id="47311"/>
    <lineage>
        <taxon>Archaea</taxon>
        <taxon>Methanobacteriati</taxon>
        <taxon>Methanobacteriota</taxon>
        <taxon>Methanomada group</taxon>
        <taxon>Methanobacteria</taxon>
        <taxon>Methanobacteriales</taxon>
        <taxon>Methanobacteriaceae</taxon>
        <taxon>Methanobrevibacter</taxon>
    </lineage>
</organism>
<keyword evidence="3" id="KW-1185">Reference proteome</keyword>
<dbReference type="RefSeq" id="WP_067259643.1">
    <property type="nucleotide sequence ID" value="NZ_LWMW01000098.1"/>
</dbReference>
<gene>
    <name evidence="2" type="ORF">MBCUT_10510</name>
</gene>
<dbReference type="AlphaFoldDB" id="A0A166E1W2"/>
<proteinExistence type="predicted"/>
<dbReference type="PATRIC" id="fig|47311.3.peg.1158"/>